<keyword evidence="5" id="KW-0547">Nucleotide-binding</keyword>
<dbReference type="SMART" id="SM00487">
    <property type="entry name" value="DEXDc"/>
    <property type="match status" value="1"/>
</dbReference>
<evidence type="ECO:0000256" key="1">
    <source>
        <dbReference type="ARBA" id="ARBA00001946"/>
    </source>
</evidence>
<keyword evidence="6" id="KW-0227">DNA damage</keyword>
<feature type="domain" description="HRDC" evidence="18">
    <location>
        <begin position="546"/>
        <end position="626"/>
    </location>
</feature>
<dbReference type="InterPro" id="IPR027417">
    <property type="entry name" value="P-loop_NTPase"/>
</dbReference>
<evidence type="ECO:0000256" key="11">
    <source>
        <dbReference type="ARBA" id="ARBA00023125"/>
    </source>
</evidence>
<keyword evidence="7 21" id="KW-0378">Hydrolase</keyword>
<gene>
    <name evidence="21" type="primary">recQ</name>
    <name evidence="21" type="ORF">VPK24_00380</name>
</gene>
<dbReference type="Pfam" id="PF00271">
    <property type="entry name" value="Helicase_C"/>
    <property type="match status" value="1"/>
</dbReference>
<dbReference type="Proteomes" id="UP001604335">
    <property type="component" value="Unassembled WGS sequence"/>
</dbReference>
<dbReference type="Gene3D" id="1.10.10.10">
    <property type="entry name" value="Winged helix-like DNA-binding domain superfamily/Winged helix DNA-binding domain"/>
    <property type="match status" value="1"/>
</dbReference>
<keyword evidence="22" id="KW-1185">Reference proteome</keyword>
<dbReference type="SUPFAM" id="SSF47819">
    <property type="entry name" value="HRDC-like"/>
    <property type="match status" value="1"/>
</dbReference>
<dbReference type="SUPFAM" id="SSF52540">
    <property type="entry name" value="P-loop containing nucleoside triphosphate hydrolases"/>
    <property type="match status" value="2"/>
</dbReference>
<keyword evidence="10" id="KW-0067">ATP-binding</keyword>
<dbReference type="CDD" id="cd18794">
    <property type="entry name" value="SF2_C_RecQ"/>
    <property type="match status" value="1"/>
</dbReference>
<dbReference type="PROSITE" id="PS51194">
    <property type="entry name" value="HELICASE_CTER"/>
    <property type="match status" value="1"/>
</dbReference>
<keyword evidence="8 21" id="KW-0347">Helicase</keyword>
<dbReference type="EMBL" id="JAZAQF010000001">
    <property type="protein sequence ID" value="MFG3816076.1"/>
    <property type="molecule type" value="Genomic_DNA"/>
</dbReference>
<dbReference type="EC" id="5.6.2.4" evidence="16"/>
<keyword evidence="4" id="KW-0479">Metal-binding</keyword>
<dbReference type="Pfam" id="PF00570">
    <property type="entry name" value="HRDC"/>
    <property type="match status" value="1"/>
</dbReference>
<organism evidence="21 22">
    <name type="scientific">Limnothrix redekei LRLZ20PSL1</name>
    <dbReference type="NCBI Taxonomy" id="3112953"/>
    <lineage>
        <taxon>Bacteria</taxon>
        <taxon>Bacillati</taxon>
        <taxon>Cyanobacteriota</taxon>
        <taxon>Cyanophyceae</taxon>
        <taxon>Pseudanabaenales</taxon>
        <taxon>Pseudanabaenaceae</taxon>
        <taxon>Limnothrix</taxon>
    </lineage>
</organism>
<reference evidence="22" key="1">
    <citation type="journal article" date="2024" name="Algal Res.">
        <title>Biochemical, toxicological and genomic investigation of a high-biomass producing Limnothrix strain isolated from Italian shallow drinking water reservoir.</title>
        <authorList>
            <person name="Simonazzi M."/>
            <person name="Shishido T.K."/>
            <person name="Delbaje E."/>
            <person name="Wahlsten M."/>
            <person name="Fewer D.P."/>
            <person name="Sivonen K."/>
            <person name="Pezzolesi L."/>
            <person name="Pistocchi R."/>
        </authorList>
    </citation>
    <scope>NUCLEOTIDE SEQUENCE [LARGE SCALE GENOMIC DNA]</scope>
    <source>
        <strain evidence="22">LRLZ20PSL1</strain>
    </source>
</reference>
<feature type="compositionally biased region" description="Polar residues" evidence="17">
    <location>
        <begin position="1"/>
        <end position="20"/>
    </location>
</feature>
<dbReference type="GO" id="GO:0003678">
    <property type="term" value="F:DNA helicase activity"/>
    <property type="evidence" value="ECO:0007669"/>
    <property type="project" value="UniProtKB-EC"/>
</dbReference>
<dbReference type="Gene3D" id="3.40.50.300">
    <property type="entry name" value="P-loop containing nucleotide triphosphate hydrolases"/>
    <property type="match status" value="2"/>
</dbReference>
<dbReference type="InterPro" id="IPR036388">
    <property type="entry name" value="WH-like_DNA-bd_sf"/>
</dbReference>
<keyword evidence="13" id="KW-0234">DNA repair</keyword>
<evidence type="ECO:0000256" key="13">
    <source>
        <dbReference type="ARBA" id="ARBA00023204"/>
    </source>
</evidence>
<evidence type="ECO:0000256" key="7">
    <source>
        <dbReference type="ARBA" id="ARBA00022801"/>
    </source>
</evidence>
<evidence type="ECO:0000256" key="8">
    <source>
        <dbReference type="ARBA" id="ARBA00022806"/>
    </source>
</evidence>
<dbReference type="PROSITE" id="PS51192">
    <property type="entry name" value="HELICASE_ATP_BIND_1"/>
    <property type="match status" value="1"/>
</dbReference>
<comment type="caution">
    <text evidence="21">The sequence shown here is derived from an EMBL/GenBank/DDBJ whole genome shotgun (WGS) entry which is preliminary data.</text>
</comment>
<evidence type="ECO:0000256" key="14">
    <source>
        <dbReference type="ARBA" id="ARBA00023235"/>
    </source>
</evidence>
<dbReference type="InterPro" id="IPR002121">
    <property type="entry name" value="HRDC_dom"/>
</dbReference>
<evidence type="ECO:0000313" key="22">
    <source>
        <dbReference type="Proteomes" id="UP001604335"/>
    </source>
</evidence>
<dbReference type="InterPro" id="IPR029491">
    <property type="entry name" value="Helicase_HTH"/>
</dbReference>
<dbReference type="GO" id="GO:0016787">
    <property type="term" value="F:hydrolase activity"/>
    <property type="evidence" value="ECO:0007669"/>
    <property type="project" value="UniProtKB-KW"/>
</dbReference>
<dbReference type="Pfam" id="PF14493">
    <property type="entry name" value="HTH_40"/>
    <property type="match status" value="1"/>
</dbReference>
<keyword evidence="11" id="KW-0238">DNA-binding</keyword>
<dbReference type="InterPro" id="IPR006293">
    <property type="entry name" value="DNA_helicase_ATP-dep_RecQ_bac"/>
</dbReference>
<evidence type="ECO:0000256" key="15">
    <source>
        <dbReference type="ARBA" id="ARBA00034617"/>
    </source>
</evidence>
<dbReference type="Pfam" id="PF00270">
    <property type="entry name" value="DEAD"/>
    <property type="match status" value="1"/>
</dbReference>
<dbReference type="SMART" id="SM00490">
    <property type="entry name" value="HELICc"/>
    <property type="match status" value="1"/>
</dbReference>
<dbReference type="RefSeq" id="WP_393009713.1">
    <property type="nucleotide sequence ID" value="NZ_JAZAQF010000001.1"/>
</dbReference>
<dbReference type="InterPro" id="IPR032284">
    <property type="entry name" value="RecQ_Zn-bd"/>
</dbReference>
<dbReference type="InterPro" id="IPR001650">
    <property type="entry name" value="Helicase_C-like"/>
</dbReference>
<evidence type="ECO:0000256" key="9">
    <source>
        <dbReference type="ARBA" id="ARBA00022833"/>
    </source>
</evidence>
<keyword evidence="14" id="KW-0413">Isomerase</keyword>
<dbReference type="InterPro" id="IPR010997">
    <property type="entry name" value="HRDC-like_sf"/>
</dbReference>
<keyword evidence="9" id="KW-0862">Zinc</keyword>
<feature type="domain" description="Helicase ATP-binding" evidence="19">
    <location>
        <begin position="48"/>
        <end position="220"/>
    </location>
</feature>
<dbReference type="PANTHER" id="PTHR13710:SF105">
    <property type="entry name" value="ATP-DEPENDENT DNA HELICASE Q1"/>
    <property type="match status" value="1"/>
</dbReference>
<dbReference type="SMART" id="SM00956">
    <property type="entry name" value="RQC"/>
    <property type="match status" value="1"/>
</dbReference>
<dbReference type="Gene3D" id="1.10.150.80">
    <property type="entry name" value="HRDC domain"/>
    <property type="match status" value="1"/>
</dbReference>
<dbReference type="SMART" id="SM00341">
    <property type="entry name" value="HRDC"/>
    <property type="match status" value="1"/>
</dbReference>
<evidence type="ECO:0000256" key="6">
    <source>
        <dbReference type="ARBA" id="ARBA00022763"/>
    </source>
</evidence>
<feature type="region of interest" description="Disordered" evidence="17">
    <location>
        <begin position="1"/>
        <end position="25"/>
    </location>
</feature>
<evidence type="ECO:0000259" key="19">
    <source>
        <dbReference type="PROSITE" id="PS51192"/>
    </source>
</evidence>
<comment type="cofactor">
    <cofactor evidence="2">
        <name>Zn(2+)</name>
        <dbReference type="ChEBI" id="CHEBI:29105"/>
    </cofactor>
</comment>
<dbReference type="InterPro" id="IPR044876">
    <property type="entry name" value="HRDC_dom_sf"/>
</dbReference>
<evidence type="ECO:0000256" key="16">
    <source>
        <dbReference type="NCBIfam" id="TIGR01389"/>
    </source>
</evidence>
<proteinExistence type="inferred from homology"/>
<evidence type="ECO:0000259" key="18">
    <source>
        <dbReference type="PROSITE" id="PS50967"/>
    </source>
</evidence>
<dbReference type="NCBIfam" id="TIGR01389">
    <property type="entry name" value="recQ"/>
    <property type="match status" value="1"/>
</dbReference>
<evidence type="ECO:0000313" key="21">
    <source>
        <dbReference type="EMBL" id="MFG3816076.1"/>
    </source>
</evidence>
<accession>A0ABW7C807</accession>
<evidence type="ECO:0000256" key="10">
    <source>
        <dbReference type="ARBA" id="ARBA00022840"/>
    </source>
</evidence>
<evidence type="ECO:0000256" key="12">
    <source>
        <dbReference type="ARBA" id="ARBA00023172"/>
    </source>
</evidence>
<protein>
    <recommendedName>
        <fullName evidence="16">DNA helicase RecQ</fullName>
        <ecNumber evidence="16">5.6.2.4</ecNumber>
    </recommendedName>
</protein>
<dbReference type="InterPro" id="IPR011545">
    <property type="entry name" value="DEAD/DEAH_box_helicase_dom"/>
</dbReference>
<dbReference type="NCBIfam" id="TIGR00614">
    <property type="entry name" value="recQ_fam"/>
    <property type="match status" value="1"/>
</dbReference>
<comment type="cofactor">
    <cofactor evidence="1">
        <name>Mg(2+)</name>
        <dbReference type="ChEBI" id="CHEBI:18420"/>
    </cofactor>
</comment>
<comment type="catalytic activity">
    <reaction evidence="15">
        <text>Couples ATP hydrolysis with the unwinding of duplex DNA by translocating in the 3'-5' direction.</text>
        <dbReference type="EC" id="5.6.2.4"/>
    </reaction>
</comment>
<evidence type="ECO:0000259" key="20">
    <source>
        <dbReference type="PROSITE" id="PS51194"/>
    </source>
</evidence>
<evidence type="ECO:0000256" key="5">
    <source>
        <dbReference type="ARBA" id="ARBA00022741"/>
    </source>
</evidence>
<dbReference type="CDD" id="cd17920">
    <property type="entry name" value="DEXHc_RecQ"/>
    <property type="match status" value="1"/>
</dbReference>
<dbReference type="InterPro" id="IPR014001">
    <property type="entry name" value="Helicase_ATP-bd"/>
</dbReference>
<sequence length="748" mass="85219">MIGVGQTTNQTAGQPSTTPDRVTDPNLDQALKQYFGYRSFRPGQRDIVEAALAGRDQLVVIPTGGGKSLCFQLPALLQPGLTVVVSPLIALMQDQVAALRDNGISATFLNSSLGVAELRSRELELLNNVYKLVYVAPERLMTEGFLPLIDRIHQTIGLAQFAIDEAHCVSEWGHDFRPEYRQLWSLRDRYPNVPFMALTATATDRVRQDIVHQLQLRDPRIHIASFNRPNLYYEVRPKDRNTYPELLRLLRTTDGSAIVYCFSRKRVDELTRKLQMDGIEALAYHAGMDNESRANNQTRFIRDDVRVMVATIAFGMGINKPDVRLVVHYDLPRNLEGYYQESGRAGRDGDPARCILYFGTGDIRSIEYLIGQKPDPNEQRIAQQQLRQTIDYAESTVCRRTIQLGYFGEAFPGNCNGCDNCRDPKPLEDWTIPAQKFLSCVARVRERFGTQYIIDVLRGSKNEKILRNGHQELSTYGIGKDRTAEQWQLLARSLRHEGLVDETTDGYRVLRLNALSWEVLRKQREVWVAVPPQRRDRPTSNTEDLAPEEQPLFDRLRQLRKQLADEQNVPPYVVFTDASLRAMAKLRPLDLAQFADVPGVGRRKLEQYGQTFTAAIGAFCQEFNLDSPASAIDQRISDRTSRAVSATIYSTWELYQQGQRLADIAEARNLRTTTIVTHIEELIRKGYAINIDDFVAPEIQQEIIRAIDHCGAQRLPEIYDFLQQRYTYADIRLVRAAWEAETANELAH</sequence>
<evidence type="ECO:0000256" key="17">
    <source>
        <dbReference type="SAM" id="MobiDB-lite"/>
    </source>
</evidence>
<evidence type="ECO:0000256" key="2">
    <source>
        <dbReference type="ARBA" id="ARBA00001947"/>
    </source>
</evidence>
<dbReference type="PROSITE" id="PS50967">
    <property type="entry name" value="HRDC"/>
    <property type="match status" value="1"/>
</dbReference>
<dbReference type="Pfam" id="PF09382">
    <property type="entry name" value="RQC"/>
    <property type="match status" value="1"/>
</dbReference>
<dbReference type="Gene3D" id="1.10.10.1390">
    <property type="entry name" value="ATP-dependent DNA helicase RecQ"/>
    <property type="match status" value="1"/>
</dbReference>
<feature type="domain" description="Helicase C-terminal" evidence="20">
    <location>
        <begin position="245"/>
        <end position="389"/>
    </location>
</feature>
<comment type="similarity">
    <text evidence="3">Belongs to the helicase family. RecQ subfamily.</text>
</comment>
<name>A0ABW7C807_9CYAN</name>
<evidence type="ECO:0000256" key="3">
    <source>
        <dbReference type="ARBA" id="ARBA00005446"/>
    </source>
</evidence>
<dbReference type="InterPro" id="IPR004589">
    <property type="entry name" value="DNA_helicase_ATP-dep_RecQ"/>
</dbReference>
<dbReference type="Pfam" id="PF16124">
    <property type="entry name" value="RecQ_Zn_bind"/>
    <property type="match status" value="1"/>
</dbReference>
<evidence type="ECO:0000256" key="4">
    <source>
        <dbReference type="ARBA" id="ARBA00022723"/>
    </source>
</evidence>
<dbReference type="PANTHER" id="PTHR13710">
    <property type="entry name" value="DNA HELICASE RECQ FAMILY MEMBER"/>
    <property type="match status" value="1"/>
</dbReference>
<keyword evidence="12" id="KW-0233">DNA recombination</keyword>
<dbReference type="InterPro" id="IPR018982">
    <property type="entry name" value="RQC_domain"/>
</dbReference>